<dbReference type="InterPro" id="IPR000086">
    <property type="entry name" value="NUDIX_hydrolase_dom"/>
</dbReference>
<gene>
    <name evidence="9" type="ORF">CAL29_19690</name>
</gene>
<feature type="domain" description="Nudix hydrolase" evidence="8">
    <location>
        <begin position="81"/>
        <end position="215"/>
    </location>
</feature>
<dbReference type="AlphaFoldDB" id="A0A261RYW5"/>
<evidence type="ECO:0000256" key="2">
    <source>
        <dbReference type="ARBA" id="ARBA00001946"/>
    </source>
</evidence>
<proteinExistence type="inferred from homology"/>
<evidence type="ECO:0000256" key="5">
    <source>
        <dbReference type="ARBA" id="ARBA00022801"/>
    </source>
</evidence>
<dbReference type="Proteomes" id="UP000216020">
    <property type="component" value="Unassembled WGS sequence"/>
</dbReference>
<sequence length="229" mass="25646">MRNCYSKCFPRIPRHIVTAPDDKHSAAAPGGAAASATADESHLVETLVDRETLFHGRFLEARRDTVRLPNGHTSTREYVVHPGAVVVIPLLDDGRRVLVERQYRYPVGRVMIEFPAGKLDPGEDPYDCGRRELLEETGYRGGEWAYAGALHLAIAYSTEIIHIYFARNLQAGAAELDPDEFLDVHPMAVEDLYEACRDGRVTDAKTLTCTLWLQNVLSGAWPLTWKKNE</sequence>
<dbReference type="Gene3D" id="3.90.79.10">
    <property type="entry name" value="Nucleoside Triphosphate Pyrophosphohydrolase"/>
    <property type="match status" value="1"/>
</dbReference>
<dbReference type="InterPro" id="IPR015797">
    <property type="entry name" value="NUDIX_hydrolase-like_dom_sf"/>
</dbReference>
<evidence type="ECO:0000256" key="7">
    <source>
        <dbReference type="ARBA" id="ARBA00032272"/>
    </source>
</evidence>
<comment type="cofactor">
    <cofactor evidence="2">
        <name>Mg(2+)</name>
        <dbReference type="ChEBI" id="CHEBI:18420"/>
    </cofactor>
</comment>
<dbReference type="PANTHER" id="PTHR11839">
    <property type="entry name" value="UDP/ADP-SUGAR PYROPHOSPHATASE"/>
    <property type="match status" value="1"/>
</dbReference>
<dbReference type="GO" id="GO:0006753">
    <property type="term" value="P:nucleoside phosphate metabolic process"/>
    <property type="evidence" value="ECO:0007669"/>
    <property type="project" value="TreeGrafter"/>
</dbReference>
<comment type="similarity">
    <text evidence="3">Belongs to the Nudix hydrolase family. NudK subfamily.</text>
</comment>
<reference evidence="10" key="1">
    <citation type="submission" date="2017-05" db="EMBL/GenBank/DDBJ databases">
        <title>Complete and WGS of Bordetella genogroups.</title>
        <authorList>
            <person name="Spilker T."/>
            <person name="Lipuma J."/>
        </authorList>
    </citation>
    <scope>NUCLEOTIDE SEQUENCE [LARGE SCALE GENOMIC DNA]</scope>
    <source>
        <strain evidence="10">AU16122</strain>
    </source>
</reference>
<evidence type="ECO:0000256" key="3">
    <source>
        <dbReference type="ARBA" id="ARBA00007275"/>
    </source>
</evidence>
<dbReference type="Pfam" id="PF00293">
    <property type="entry name" value="NUDIX"/>
    <property type="match status" value="1"/>
</dbReference>
<dbReference type="EMBL" id="NEVM01000005">
    <property type="protein sequence ID" value="OZI30276.1"/>
    <property type="molecule type" value="Genomic_DNA"/>
</dbReference>
<evidence type="ECO:0000256" key="1">
    <source>
        <dbReference type="ARBA" id="ARBA00000847"/>
    </source>
</evidence>
<organism evidence="9 10">
    <name type="scientific">Bordetella genomosp. 10</name>
    <dbReference type="NCBI Taxonomy" id="1416804"/>
    <lineage>
        <taxon>Bacteria</taxon>
        <taxon>Pseudomonadati</taxon>
        <taxon>Pseudomonadota</taxon>
        <taxon>Betaproteobacteria</taxon>
        <taxon>Burkholderiales</taxon>
        <taxon>Alcaligenaceae</taxon>
        <taxon>Bordetella</taxon>
    </lineage>
</organism>
<evidence type="ECO:0000256" key="4">
    <source>
        <dbReference type="ARBA" id="ARBA00016377"/>
    </source>
</evidence>
<comment type="caution">
    <text evidence="9">The sequence shown here is derived from an EMBL/GenBank/DDBJ whole genome shotgun (WGS) entry which is preliminary data.</text>
</comment>
<evidence type="ECO:0000313" key="9">
    <source>
        <dbReference type="EMBL" id="OZI30276.1"/>
    </source>
</evidence>
<dbReference type="GO" id="GO:0005829">
    <property type="term" value="C:cytosol"/>
    <property type="evidence" value="ECO:0007669"/>
    <property type="project" value="TreeGrafter"/>
</dbReference>
<dbReference type="PROSITE" id="PS51462">
    <property type="entry name" value="NUDIX"/>
    <property type="match status" value="1"/>
</dbReference>
<keyword evidence="10" id="KW-1185">Reference proteome</keyword>
<dbReference type="PANTHER" id="PTHR11839:SF18">
    <property type="entry name" value="NUDIX HYDROLASE DOMAIN-CONTAINING PROTEIN"/>
    <property type="match status" value="1"/>
</dbReference>
<keyword evidence="5" id="KW-0378">Hydrolase</keyword>
<evidence type="ECO:0000259" key="8">
    <source>
        <dbReference type="PROSITE" id="PS51462"/>
    </source>
</evidence>
<evidence type="ECO:0000313" key="10">
    <source>
        <dbReference type="Proteomes" id="UP000216020"/>
    </source>
</evidence>
<dbReference type="GO" id="GO:0019693">
    <property type="term" value="P:ribose phosphate metabolic process"/>
    <property type="evidence" value="ECO:0007669"/>
    <property type="project" value="TreeGrafter"/>
</dbReference>
<accession>A0A261RYW5</accession>
<dbReference type="OrthoDB" id="9806150at2"/>
<comment type="catalytic activity">
    <reaction evidence="1">
        <text>GDP-alpha-D-mannose + H2O = alpha-D-mannose 1-phosphate + GMP + 2 H(+)</text>
        <dbReference type="Rhea" id="RHEA:27978"/>
        <dbReference type="ChEBI" id="CHEBI:15377"/>
        <dbReference type="ChEBI" id="CHEBI:15378"/>
        <dbReference type="ChEBI" id="CHEBI:57527"/>
        <dbReference type="ChEBI" id="CHEBI:58115"/>
        <dbReference type="ChEBI" id="CHEBI:58409"/>
    </reaction>
</comment>
<name>A0A261RYW5_9BORD</name>
<evidence type="ECO:0000256" key="6">
    <source>
        <dbReference type="ARBA" id="ARBA00032162"/>
    </source>
</evidence>
<dbReference type="GO" id="GO:0016787">
    <property type="term" value="F:hydrolase activity"/>
    <property type="evidence" value="ECO:0007669"/>
    <property type="project" value="UniProtKB-KW"/>
</dbReference>
<dbReference type="SUPFAM" id="SSF55811">
    <property type="entry name" value="Nudix"/>
    <property type="match status" value="1"/>
</dbReference>
<protein>
    <recommendedName>
        <fullName evidence="4">GDP-mannose pyrophosphatase</fullName>
    </recommendedName>
    <alternativeName>
        <fullName evidence="6">GDP-mannose hydrolase</fullName>
    </alternativeName>
    <alternativeName>
        <fullName evidence="7">GDPMK</fullName>
    </alternativeName>
</protein>